<dbReference type="EMBL" id="OY731401">
    <property type="protein sequence ID" value="CAJ1949551.1"/>
    <property type="molecule type" value="Genomic_DNA"/>
</dbReference>
<sequence>MNQEASEQDQTKKTRKSKTDYKRVSRISSQKKGGDEEYTSRDKKLAEEKRKNIIKNEDLFVGLTLHKRGCLVGVYVECDILRWIIFAKVHCNE</sequence>
<evidence type="ECO:0000313" key="3">
    <source>
        <dbReference type="Proteomes" id="UP001189624"/>
    </source>
</evidence>
<gene>
    <name evidence="2" type="ORF">AYBTSS11_LOCUS13780</name>
</gene>
<keyword evidence="3" id="KW-1185">Reference proteome</keyword>
<evidence type="ECO:0000256" key="1">
    <source>
        <dbReference type="SAM" id="MobiDB-lite"/>
    </source>
</evidence>
<feature type="compositionally biased region" description="Basic and acidic residues" evidence="1">
    <location>
        <begin position="9"/>
        <end position="23"/>
    </location>
</feature>
<dbReference type="Gramene" id="rna-AYBTSS11_LOCUS13780">
    <property type="protein sequence ID" value="CAJ1949551.1"/>
    <property type="gene ID" value="gene-AYBTSS11_LOCUS13780"/>
</dbReference>
<organism evidence="2 3">
    <name type="scientific">Sphenostylis stenocarpa</name>
    <dbReference type="NCBI Taxonomy" id="92480"/>
    <lineage>
        <taxon>Eukaryota</taxon>
        <taxon>Viridiplantae</taxon>
        <taxon>Streptophyta</taxon>
        <taxon>Embryophyta</taxon>
        <taxon>Tracheophyta</taxon>
        <taxon>Spermatophyta</taxon>
        <taxon>Magnoliopsida</taxon>
        <taxon>eudicotyledons</taxon>
        <taxon>Gunneridae</taxon>
        <taxon>Pentapetalae</taxon>
        <taxon>rosids</taxon>
        <taxon>fabids</taxon>
        <taxon>Fabales</taxon>
        <taxon>Fabaceae</taxon>
        <taxon>Papilionoideae</taxon>
        <taxon>50 kb inversion clade</taxon>
        <taxon>NPAAA clade</taxon>
        <taxon>indigoferoid/millettioid clade</taxon>
        <taxon>Phaseoleae</taxon>
        <taxon>Sphenostylis</taxon>
    </lineage>
</organism>
<reference evidence="2" key="1">
    <citation type="submission" date="2023-10" db="EMBL/GenBank/DDBJ databases">
        <authorList>
            <person name="Domelevo Entfellner J.-B."/>
        </authorList>
    </citation>
    <scope>NUCLEOTIDE SEQUENCE</scope>
</reference>
<evidence type="ECO:0000313" key="2">
    <source>
        <dbReference type="EMBL" id="CAJ1949551.1"/>
    </source>
</evidence>
<dbReference type="Proteomes" id="UP001189624">
    <property type="component" value="Chromosome 4"/>
</dbReference>
<dbReference type="AlphaFoldDB" id="A0AA86VY98"/>
<accession>A0AA86VY98</accession>
<name>A0AA86VY98_9FABA</name>
<feature type="region of interest" description="Disordered" evidence="1">
    <location>
        <begin position="1"/>
        <end position="43"/>
    </location>
</feature>
<protein>
    <submittedName>
        <fullName evidence="2">Uncharacterized protein</fullName>
    </submittedName>
</protein>
<feature type="compositionally biased region" description="Basic and acidic residues" evidence="1">
    <location>
        <begin position="32"/>
        <end position="43"/>
    </location>
</feature>
<proteinExistence type="predicted"/>